<proteinExistence type="inferred from homology"/>
<dbReference type="EMBL" id="DXEX01000119">
    <property type="protein sequence ID" value="HIX59124.1"/>
    <property type="molecule type" value="Genomic_DNA"/>
</dbReference>
<dbReference type="PROSITE" id="PS51935">
    <property type="entry name" value="NLPC_P60"/>
    <property type="match status" value="1"/>
</dbReference>
<evidence type="ECO:0000259" key="7">
    <source>
        <dbReference type="PROSITE" id="PS51935"/>
    </source>
</evidence>
<evidence type="ECO:0000313" key="9">
    <source>
        <dbReference type="Proteomes" id="UP000886817"/>
    </source>
</evidence>
<feature type="chain" id="PRO_5038558601" evidence="6">
    <location>
        <begin position="22"/>
        <end position="562"/>
    </location>
</feature>
<feature type="region of interest" description="Disordered" evidence="5">
    <location>
        <begin position="160"/>
        <end position="185"/>
    </location>
</feature>
<accession>A0A9D2B3J9</accession>
<evidence type="ECO:0000256" key="1">
    <source>
        <dbReference type="ARBA" id="ARBA00007074"/>
    </source>
</evidence>
<evidence type="ECO:0000313" key="8">
    <source>
        <dbReference type="EMBL" id="HIX59124.1"/>
    </source>
</evidence>
<comment type="similarity">
    <text evidence="1">Belongs to the peptidase C40 family.</text>
</comment>
<dbReference type="InterPro" id="IPR051794">
    <property type="entry name" value="PG_Endopeptidase_C40"/>
</dbReference>
<feature type="compositionally biased region" description="Pro residues" evidence="5">
    <location>
        <begin position="67"/>
        <end position="87"/>
    </location>
</feature>
<sequence>MKNKYLTKLLCITMISVMVLSSGPVQVLGASAAAQEEQAAAEDESSGDSGAAEETPTPDPGESEIPTPTPDPGEPETPTPTPTPDPGETPDPDSPGEEKVAWIITQLDGLGEITLEMEDTIVEIRSLYETLTAEEKELVTNYDILVQAESSLEMLKAEEDAQKDLEEEEDPQVDISTDTEESDSDVLEGQAVYVTNAALNLHAGKEFYLDSLAENYNLTFSDDFAQVMEEIEEEYKEENKLVDYSDRTNSKTTSSKDQFLVRNWQDILAIYVYQQNKEGKTEYTLDASAKEELADIFARMNPVIRDSKDITKASYGNLHINDYIKEVNISKSDREILRKYVETDCMLLCATVTGAKGFVRQSVGEDVSEERVNVITAAYSLVGKVGYFWGGKSTAIGWDSSWGNAMTVGAEGSRTTGSVRAYGLDCSGFVTWAFINGYQDTSIAAQIGDGTTDQWNSALTISEEEAQPGDLVFQRGPEGGSDNHVGIICGQTDNGDWIVVHCSSSKNGVTVGEAYSSSFRYIRQPSCYPSQEELEKETEENTSIVEKAAGNSWTQLLQENNN</sequence>
<feature type="signal peptide" evidence="6">
    <location>
        <begin position="1"/>
        <end position="21"/>
    </location>
</feature>
<protein>
    <submittedName>
        <fullName evidence="8">C40 family peptidase</fullName>
    </submittedName>
</protein>
<dbReference type="GO" id="GO:0008234">
    <property type="term" value="F:cysteine-type peptidase activity"/>
    <property type="evidence" value="ECO:0007669"/>
    <property type="project" value="UniProtKB-KW"/>
</dbReference>
<evidence type="ECO:0000256" key="5">
    <source>
        <dbReference type="SAM" id="MobiDB-lite"/>
    </source>
</evidence>
<dbReference type="InterPro" id="IPR038765">
    <property type="entry name" value="Papain-like_cys_pep_sf"/>
</dbReference>
<evidence type="ECO:0000256" key="6">
    <source>
        <dbReference type="SAM" id="SignalP"/>
    </source>
</evidence>
<dbReference type="AlphaFoldDB" id="A0A9D2B3J9"/>
<reference evidence="8" key="1">
    <citation type="journal article" date="2021" name="PeerJ">
        <title>Extensive microbial diversity within the chicken gut microbiome revealed by metagenomics and culture.</title>
        <authorList>
            <person name="Gilroy R."/>
            <person name="Ravi A."/>
            <person name="Getino M."/>
            <person name="Pursley I."/>
            <person name="Horton D.L."/>
            <person name="Alikhan N.F."/>
            <person name="Baker D."/>
            <person name="Gharbi K."/>
            <person name="Hall N."/>
            <person name="Watson M."/>
            <person name="Adriaenssens E.M."/>
            <person name="Foster-Nyarko E."/>
            <person name="Jarju S."/>
            <person name="Secka A."/>
            <person name="Antonio M."/>
            <person name="Oren A."/>
            <person name="Chaudhuri R.R."/>
            <person name="La Ragione R."/>
            <person name="Hildebrand F."/>
            <person name="Pallen M.J."/>
        </authorList>
    </citation>
    <scope>NUCLEOTIDE SEQUENCE</scope>
    <source>
        <strain evidence="8">ChiSjej1B19-8411</strain>
    </source>
</reference>
<keyword evidence="2" id="KW-0645">Protease</keyword>
<dbReference type="PANTHER" id="PTHR47359">
    <property type="entry name" value="PEPTIDOGLYCAN DL-ENDOPEPTIDASE CWLO"/>
    <property type="match status" value="1"/>
</dbReference>
<keyword evidence="3" id="KW-0378">Hydrolase</keyword>
<dbReference type="Gene3D" id="3.90.1720.10">
    <property type="entry name" value="endopeptidase domain like (from Nostoc punctiforme)"/>
    <property type="match status" value="1"/>
</dbReference>
<dbReference type="GO" id="GO:0006508">
    <property type="term" value="P:proteolysis"/>
    <property type="evidence" value="ECO:0007669"/>
    <property type="project" value="UniProtKB-KW"/>
</dbReference>
<dbReference type="Proteomes" id="UP000886817">
    <property type="component" value="Unassembled WGS sequence"/>
</dbReference>
<feature type="domain" description="NlpC/P60" evidence="7">
    <location>
        <begin position="368"/>
        <end position="533"/>
    </location>
</feature>
<evidence type="ECO:0000256" key="2">
    <source>
        <dbReference type="ARBA" id="ARBA00022670"/>
    </source>
</evidence>
<reference evidence="8" key="2">
    <citation type="submission" date="2021-04" db="EMBL/GenBank/DDBJ databases">
        <authorList>
            <person name="Gilroy R."/>
        </authorList>
    </citation>
    <scope>NUCLEOTIDE SEQUENCE</scope>
    <source>
        <strain evidence="8">ChiSjej1B19-8411</strain>
    </source>
</reference>
<dbReference type="SUPFAM" id="SSF54001">
    <property type="entry name" value="Cysteine proteinases"/>
    <property type="match status" value="1"/>
</dbReference>
<evidence type="ECO:0000256" key="4">
    <source>
        <dbReference type="ARBA" id="ARBA00022807"/>
    </source>
</evidence>
<organism evidence="8 9">
    <name type="scientific">Candidatus Blautia gallistercoris</name>
    <dbReference type="NCBI Taxonomy" id="2838490"/>
    <lineage>
        <taxon>Bacteria</taxon>
        <taxon>Bacillati</taxon>
        <taxon>Bacillota</taxon>
        <taxon>Clostridia</taxon>
        <taxon>Lachnospirales</taxon>
        <taxon>Lachnospiraceae</taxon>
        <taxon>Blautia</taxon>
    </lineage>
</organism>
<feature type="region of interest" description="Disordered" evidence="5">
    <location>
        <begin position="30"/>
        <end position="97"/>
    </location>
</feature>
<gene>
    <name evidence="8" type="ORF">IAA45_05340</name>
</gene>
<keyword evidence="6" id="KW-0732">Signal</keyword>
<name>A0A9D2B3J9_9FIRM</name>
<dbReference type="PANTHER" id="PTHR47359:SF3">
    <property type="entry name" value="NLP_P60 DOMAIN-CONTAINING PROTEIN-RELATED"/>
    <property type="match status" value="1"/>
</dbReference>
<comment type="caution">
    <text evidence="8">The sequence shown here is derived from an EMBL/GenBank/DDBJ whole genome shotgun (WGS) entry which is preliminary data.</text>
</comment>
<keyword evidence="4" id="KW-0788">Thiol protease</keyword>
<feature type="compositionally biased region" description="Acidic residues" evidence="5">
    <location>
        <begin position="165"/>
        <end position="185"/>
    </location>
</feature>
<dbReference type="Pfam" id="PF00877">
    <property type="entry name" value="NLPC_P60"/>
    <property type="match status" value="1"/>
</dbReference>
<dbReference type="InterPro" id="IPR000064">
    <property type="entry name" value="NLP_P60_dom"/>
</dbReference>
<evidence type="ECO:0000256" key="3">
    <source>
        <dbReference type="ARBA" id="ARBA00022801"/>
    </source>
</evidence>